<organism evidence="2 3">
    <name type="scientific">Symbiodinium natans</name>
    <dbReference type="NCBI Taxonomy" id="878477"/>
    <lineage>
        <taxon>Eukaryota</taxon>
        <taxon>Sar</taxon>
        <taxon>Alveolata</taxon>
        <taxon>Dinophyceae</taxon>
        <taxon>Suessiales</taxon>
        <taxon>Symbiodiniaceae</taxon>
        <taxon>Symbiodinium</taxon>
    </lineage>
</organism>
<dbReference type="EMBL" id="CAJNDS010002541">
    <property type="protein sequence ID" value="CAE7518763.1"/>
    <property type="molecule type" value="Genomic_DNA"/>
</dbReference>
<accession>A0A812TC26</accession>
<dbReference type="Proteomes" id="UP000604046">
    <property type="component" value="Unassembled WGS sequence"/>
</dbReference>
<dbReference type="InterPro" id="IPR056349">
    <property type="entry name" value="Microp_apicomplexa_10"/>
</dbReference>
<comment type="caution">
    <text evidence="2">The sequence shown here is derived from an EMBL/GenBank/DDBJ whole genome shotgun (WGS) entry which is preliminary data.</text>
</comment>
<evidence type="ECO:0000256" key="1">
    <source>
        <dbReference type="SAM" id="MobiDB-lite"/>
    </source>
</evidence>
<reference evidence="2" key="1">
    <citation type="submission" date="2021-02" db="EMBL/GenBank/DDBJ databases">
        <authorList>
            <person name="Dougan E. K."/>
            <person name="Rhodes N."/>
            <person name="Thang M."/>
            <person name="Chan C."/>
        </authorList>
    </citation>
    <scope>NUCLEOTIDE SEQUENCE</scope>
</reference>
<dbReference type="OrthoDB" id="445016at2759"/>
<evidence type="ECO:0000313" key="2">
    <source>
        <dbReference type="EMBL" id="CAE7518763.1"/>
    </source>
</evidence>
<feature type="region of interest" description="Disordered" evidence="1">
    <location>
        <begin position="141"/>
        <end position="161"/>
    </location>
</feature>
<name>A0A812TC26_9DINO</name>
<sequence length="161" mass="18387">MALSFVASWRRACQAMPDLHNLHMLRQVRATGQAAQAQRKARDPRATSFEERGFEAARDKRRLRPYWPPQGQALELPGGRKQVQVLTAKSDVDGALEAQLAFLTRGGHRLFYLNEEELAELEKLAPRISEYFELWEEKAKDAADGEESKRTQKGLQQQPLE</sequence>
<evidence type="ECO:0000313" key="3">
    <source>
        <dbReference type="Proteomes" id="UP000604046"/>
    </source>
</evidence>
<proteinExistence type="predicted"/>
<feature type="compositionally biased region" description="Basic and acidic residues" evidence="1">
    <location>
        <begin position="141"/>
        <end position="150"/>
    </location>
</feature>
<dbReference type="Pfam" id="PF23519">
    <property type="entry name" value="Microp_apicomplexa_10"/>
    <property type="match status" value="1"/>
</dbReference>
<protein>
    <submittedName>
        <fullName evidence="2">Uncharacterized protein</fullName>
    </submittedName>
</protein>
<keyword evidence="3" id="KW-1185">Reference proteome</keyword>
<gene>
    <name evidence="2" type="ORF">SNAT2548_LOCUS29036</name>
</gene>
<dbReference type="AlphaFoldDB" id="A0A812TC26"/>